<feature type="non-terminal residue" evidence="1">
    <location>
        <position position="64"/>
    </location>
</feature>
<name>A0A5J4RME8_9ZZZZ</name>
<organism evidence="1">
    <name type="scientific">termite gut metagenome</name>
    <dbReference type="NCBI Taxonomy" id="433724"/>
    <lineage>
        <taxon>unclassified sequences</taxon>
        <taxon>metagenomes</taxon>
        <taxon>organismal metagenomes</taxon>
    </lineage>
</organism>
<dbReference type="AlphaFoldDB" id="A0A5J4RME8"/>
<accession>A0A5J4RME8</accession>
<evidence type="ECO:0000313" key="1">
    <source>
        <dbReference type="EMBL" id="KAA6334744.1"/>
    </source>
</evidence>
<sequence length="64" mass="7669">MIITVQPNGNYLLQFKYRSSLVERLKEKIDKQGRRFNPMNKSWEVYSSHKAQLNNFVKSVESYE</sequence>
<proteinExistence type="predicted"/>
<protein>
    <submittedName>
        <fullName evidence="1">Uncharacterized protein</fullName>
    </submittedName>
</protein>
<gene>
    <name evidence="1" type="ORF">EZS27_016950</name>
</gene>
<dbReference type="EMBL" id="SNRY01000964">
    <property type="protein sequence ID" value="KAA6334744.1"/>
    <property type="molecule type" value="Genomic_DNA"/>
</dbReference>
<reference evidence="1" key="1">
    <citation type="submission" date="2019-03" db="EMBL/GenBank/DDBJ databases">
        <title>Single cell metagenomics reveals metabolic interactions within the superorganism composed of flagellate Streblomastix strix and complex community of Bacteroidetes bacteria on its surface.</title>
        <authorList>
            <person name="Treitli S.C."/>
            <person name="Kolisko M."/>
            <person name="Husnik F."/>
            <person name="Keeling P."/>
            <person name="Hampl V."/>
        </authorList>
    </citation>
    <scope>NUCLEOTIDE SEQUENCE</scope>
    <source>
        <strain evidence="1">STM</strain>
    </source>
</reference>
<comment type="caution">
    <text evidence="1">The sequence shown here is derived from an EMBL/GenBank/DDBJ whole genome shotgun (WGS) entry which is preliminary data.</text>
</comment>